<dbReference type="Pfam" id="PF03358">
    <property type="entry name" value="FMN_red"/>
    <property type="match status" value="1"/>
</dbReference>
<dbReference type="Proteomes" id="UP001183410">
    <property type="component" value="Unassembled WGS sequence"/>
</dbReference>
<proteinExistence type="predicted"/>
<dbReference type="InterPro" id="IPR005025">
    <property type="entry name" value="FMN_Rdtase-like_dom"/>
</dbReference>
<reference evidence="3" key="1">
    <citation type="submission" date="2023-07" db="EMBL/GenBank/DDBJ databases">
        <title>30 novel species of actinomycetes from the DSMZ collection.</title>
        <authorList>
            <person name="Nouioui I."/>
        </authorList>
    </citation>
    <scope>NUCLEOTIDE SEQUENCE [LARGE SCALE GENOMIC DNA]</scope>
    <source>
        <strain evidence="3">DSM 44915</strain>
    </source>
</reference>
<dbReference type="InterPro" id="IPR050712">
    <property type="entry name" value="NAD(P)H-dep_reductase"/>
</dbReference>
<organism evidence="2 3">
    <name type="scientific">Streptomyces chisholmiae</name>
    <dbReference type="NCBI Taxonomy" id="3075540"/>
    <lineage>
        <taxon>Bacteria</taxon>
        <taxon>Bacillati</taxon>
        <taxon>Actinomycetota</taxon>
        <taxon>Actinomycetes</taxon>
        <taxon>Kitasatosporales</taxon>
        <taxon>Streptomycetaceae</taxon>
        <taxon>Streptomyces</taxon>
    </lineage>
</organism>
<protein>
    <submittedName>
        <fullName evidence="2">NAD(P)H-dependent oxidoreductase</fullName>
        <ecNumber evidence="2">1.-.-.-</ecNumber>
    </submittedName>
</protein>
<sequence>MTRIAVIVGSTRPRRRTAITAEWTLEVAQRHPEVKSGKASVELLDIADFELPVLDEPVSPAFGRYEHEHSKRWARAVASYDAYIFVTPEYNHSFPGALKNALDYLYQEWFHKAAGFVSHGVTGGTRAVEHLRTVLAELKVATVSTQVALNAFTDFEITDPTLPGTITPGPFQEQSLNDLLDDLIPWAEALKQVRLAKEAAS</sequence>
<evidence type="ECO:0000313" key="3">
    <source>
        <dbReference type="Proteomes" id="UP001183410"/>
    </source>
</evidence>
<dbReference type="EC" id="1.-.-.-" evidence="2"/>
<dbReference type="RefSeq" id="WP_311666119.1">
    <property type="nucleotide sequence ID" value="NZ_JAVREO010000003.1"/>
</dbReference>
<feature type="domain" description="NADPH-dependent FMN reductase-like" evidence="1">
    <location>
        <begin position="2"/>
        <end position="153"/>
    </location>
</feature>
<dbReference type="EMBL" id="JAVREO010000003">
    <property type="protein sequence ID" value="MDT0266116.1"/>
    <property type="molecule type" value="Genomic_DNA"/>
</dbReference>
<dbReference type="PANTHER" id="PTHR30543:SF21">
    <property type="entry name" value="NAD(P)H-DEPENDENT FMN REDUCTASE LOT6"/>
    <property type="match status" value="1"/>
</dbReference>
<dbReference type="PANTHER" id="PTHR30543">
    <property type="entry name" value="CHROMATE REDUCTASE"/>
    <property type="match status" value="1"/>
</dbReference>
<accession>A0ABU2JMA9</accession>
<dbReference type="Gene3D" id="3.40.50.360">
    <property type="match status" value="1"/>
</dbReference>
<name>A0ABU2JMA9_9ACTN</name>
<dbReference type="SUPFAM" id="SSF52218">
    <property type="entry name" value="Flavoproteins"/>
    <property type="match status" value="1"/>
</dbReference>
<evidence type="ECO:0000259" key="1">
    <source>
        <dbReference type="Pfam" id="PF03358"/>
    </source>
</evidence>
<comment type="caution">
    <text evidence="2">The sequence shown here is derived from an EMBL/GenBank/DDBJ whole genome shotgun (WGS) entry which is preliminary data.</text>
</comment>
<keyword evidence="3" id="KW-1185">Reference proteome</keyword>
<evidence type="ECO:0000313" key="2">
    <source>
        <dbReference type="EMBL" id="MDT0266116.1"/>
    </source>
</evidence>
<dbReference type="GO" id="GO:0016491">
    <property type="term" value="F:oxidoreductase activity"/>
    <property type="evidence" value="ECO:0007669"/>
    <property type="project" value="UniProtKB-KW"/>
</dbReference>
<dbReference type="InterPro" id="IPR029039">
    <property type="entry name" value="Flavoprotein-like_sf"/>
</dbReference>
<gene>
    <name evidence="2" type="ORF">RM844_07380</name>
</gene>
<keyword evidence="2" id="KW-0560">Oxidoreductase</keyword>